<organism evidence="2">
    <name type="scientific">Schlesneria paludicola</name>
    <dbReference type="NCBI Taxonomy" id="360056"/>
    <lineage>
        <taxon>Bacteria</taxon>
        <taxon>Pseudomonadati</taxon>
        <taxon>Planctomycetota</taxon>
        <taxon>Planctomycetia</taxon>
        <taxon>Planctomycetales</taxon>
        <taxon>Planctomycetaceae</taxon>
        <taxon>Schlesneria</taxon>
    </lineage>
</organism>
<sequence>MLTPAFAVAQTLPAINLPENVRRQLAEEARMITLGGRQFWGDVQFFHGYRIQRNVFTGHYRLLDDRDRRHAWGTLEDCRAALEGLRRTKDLPPMSGRGVILLHGIVRSSKSIYKVADQLRSEGFTAFPMEYPSTQISIEQAAEYLDSVIHKLEGIEEVSLVGHSLGGLVIRAWFAKHSDPRIHRVVMLGTPNYGAEMADLCCRNILYRAVFGPAGRQLVTDGDGLIPRLPTPPCEFAVIAGARGNESGWNPLIPGDDDGTVTVASTQLAGASDFNTLPVLHHGLLGDREVCRQVARFLLTGRLRADGDPEPLPVSAESAFSR</sequence>
<name>A0A7C2NV91_9PLAN</name>
<dbReference type="Pfam" id="PF00561">
    <property type="entry name" value="Abhydrolase_1"/>
    <property type="match status" value="1"/>
</dbReference>
<dbReference type="GO" id="GO:0016787">
    <property type="term" value="F:hydrolase activity"/>
    <property type="evidence" value="ECO:0007669"/>
    <property type="project" value="UniProtKB-KW"/>
</dbReference>
<dbReference type="AlphaFoldDB" id="A0A7C2NV91"/>
<evidence type="ECO:0000259" key="1">
    <source>
        <dbReference type="Pfam" id="PF00561"/>
    </source>
</evidence>
<dbReference type="SUPFAM" id="SSF53474">
    <property type="entry name" value="alpha/beta-Hydrolases"/>
    <property type="match status" value="1"/>
</dbReference>
<accession>A0A7C2NV91</accession>
<gene>
    <name evidence="2" type="ORF">ENQ76_02010</name>
</gene>
<dbReference type="PANTHER" id="PTHR37946">
    <property type="entry name" value="SLL1969 PROTEIN"/>
    <property type="match status" value="1"/>
</dbReference>
<dbReference type="InterPro" id="IPR000073">
    <property type="entry name" value="AB_hydrolase_1"/>
</dbReference>
<evidence type="ECO:0000313" key="2">
    <source>
        <dbReference type="EMBL" id="HEN14230.1"/>
    </source>
</evidence>
<feature type="domain" description="AB hydrolase-1" evidence="1">
    <location>
        <begin position="99"/>
        <end position="197"/>
    </location>
</feature>
<reference evidence="2" key="1">
    <citation type="journal article" date="2020" name="mSystems">
        <title>Genome- and Community-Level Interaction Insights into Carbon Utilization and Element Cycling Functions of Hydrothermarchaeota in Hydrothermal Sediment.</title>
        <authorList>
            <person name="Zhou Z."/>
            <person name="Liu Y."/>
            <person name="Xu W."/>
            <person name="Pan J."/>
            <person name="Luo Z.H."/>
            <person name="Li M."/>
        </authorList>
    </citation>
    <scope>NUCLEOTIDE SEQUENCE [LARGE SCALE GENOMIC DNA]</scope>
    <source>
        <strain evidence="2">SpSt-339</strain>
    </source>
</reference>
<protein>
    <submittedName>
        <fullName evidence="2">Alpha/beta fold hydrolase</fullName>
    </submittedName>
</protein>
<dbReference type="PANTHER" id="PTHR37946:SF1">
    <property type="entry name" value="SLL1969 PROTEIN"/>
    <property type="match status" value="1"/>
</dbReference>
<dbReference type="InterPro" id="IPR029058">
    <property type="entry name" value="AB_hydrolase_fold"/>
</dbReference>
<dbReference type="EMBL" id="DSOK01000063">
    <property type="protein sequence ID" value="HEN14230.1"/>
    <property type="molecule type" value="Genomic_DNA"/>
</dbReference>
<dbReference type="Gene3D" id="3.40.50.1820">
    <property type="entry name" value="alpha/beta hydrolase"/>
    <property type="match status" value="1"/>
</dbReference>
<proteinExistence type="predicted"/>
<keyword evidence="2" id="KW-0378">Hydrolase</keyword>
<comment type="caution">
    <text evidence="2">The sequence shown here is derived from an EMBL/GenBank/DDBJ whole genome shotgun (WGS) entry which is preliminary data.</text>
</comment>